<feature type="transmembrane region" description="Helical" evidence="1">
    <location>
        <begin position="20"/>
        <end position="40"/>
    </location>
</feature>
<feature type="transmembrane region" description="Helical" evidence="1">
    <location>
        <begin position="220"/>
        <end position="240"/>
    </location>
</feature>
<feature type="transmembrane region" description="Helical" evidence="1">
    <location>
        <begin position="52"/>
        <end position="76"/>
    </location>
</feature>
<feature type="transmembrane region" description="Helical" evidence="1">
    <location>
        <begin position="342"/>
        <end position="361"/>
    </location>
</feature>
<evidence type="ECO:0000313" key="4">
    <source>
        <dbReference type="Proteomes" id="UP000555756"/>
    </source>
</evidence>
<dbReference type="GO" id="GO:0000271">
    <property type="term" value="P:polysaccharide biosynthetic process"/>
    <property type="evidence" value="ECO:0007669"/>
    <property type="project" value="TreeGrafter"/>
</dbReference>
<reference evidence="3 4" key="1">
    <citation type="submission" date="2020-04" db="EMBL/GenBank/DDBJ databases">
        <title>Description of novel Gluconacetobacter.</title>
        <authorList>
            <person name="Sombolestani A."/>
        </authorList>
    </citation>
    <scope>NUCLEOTIDE SEQUENCE [LARGE SCALE GENOMIC DNA]</scope>
    <source>
        <strain evidence="3 4">LMG 21311</strain>
    </source>
</reference>
<dbReference type="Proteomes" id="UP000555756">
    <property type="component" value="Unassembled WGS sequence"/>
</dbReference>
<dbReference type="PANTHER" id="PTHR23028:SF53">
    <property type="entry name" value="ACYL_TRANSF_3 DOMAIN-CONTAINING PROTEIN"/>
    <property type="match status" value="1"/>
</dbReference>
<feature type="transmembrane region" description="Helical" evidence="1">
    <location>
        <begin position="316"/>
        <end position="336"/>
    </location>
</feature>
<keyword evidence="1" id="KW-0472">Membrane</keyword>
<feature type="transmembrane region" description="Helical" evidence="1">
    <location>
        <begin position="99"/>
        <end position="117"/>
    </location>
</feature>
<proteinExistence type="predicted"/>
<dbReference type="Pfam" id="PF01757">
    <property type="entry name" value="Acyl_transf_3"/>
    <property type="match status" value="1"/>
</dbReference>
<keyword evidence="3" id="KW-0808">Transferase</keyword>
<dbReference type="InterPro" id="IPR002656">
    <property type="entry name" value="Acyl_transf_3_dom"/>
</dbReference>
<keyword evidence="1" id="KW-0812">Transmembrane</keyword>
<accession>A0A7W4JQC9</accession>
<name>A0A7W4JQC9_9PROT</name>
<keyword evidence="4" id="KW-1185">Reference proteome</keyword>
<dbReference type="EMBL" id="JABEQF010000002">
    <property type="protein sequence ID" value="MBB2188966.1"/>
    <property type="molecule type" value="Genomic_DNA"/>
</dbReference>
<feature type="transmembrane region" description="Helical" evidence="1">
    <location>
        <begin position="247"/>
        <end position="264"/>
    </location>
</feature>
<evidence type="ECO:0000313" key="3">
    <source>
        <dbReference type="EMBL" id="MBB2188966.1"/>
    </source>
</evidence>
<dbReference type="GO" id="GO:0016020">
    <property type="term" value="C:membrane"/>
    <property type="evidence" value="ECO:0007669"/>
    <property type="project" value="TreeGrafter"/>
</dbReference>
<feature type="transmembrane region" description="Helical" evidence="1">
    <location>
        <begin position="162"/>
        <end position="184"/>
    </location>
</feature>
<gene>
    <name evidence="3" type="ORF">HLH34_03170</name>
</gene>
<sequence length="385" mass="42189">MPHVLSGTDRPPGRNPGIDLIRGVSIVLVVVHHMALRIPLPKTGLATVFPRQLLMALGFSGYEAVFVFFVISGFLITENAIRRWGSVARIDLRAFYGRRFARIAPCLVVLIVILSLLDLTRVPDYVIVHAGQSLPRAILSALGMHLNWYEGRTGYLPGGWDVLWSLSVEEAFYLGFPLACLLVGRHAGVRAVFFGVLALSLPLALNALSDAPEVWREKAYLPGMAAIAMGVCAALFAATVRAPRKGLTALSGACGAILLFSILLDEPFFLRLMGNATMLILTGSVALLLLAFHWGWGRRRAARGTAWLRSCGVMSYEIYLTHMFVVFPLVGLFHWSGSALRFGWLWFTPALCLSWGLGWVVDRVLSSPADRWVRARLKAAAPVPA</sequence>
<comment type="caution">
    <text evidence="3">The sequence shown here is derived from an EMBL/GenBank/DDBJ whole genome shotgun (WGS) entry which is preliminary data.</text>
</comment>
<dbReference type="InterPro" id="IPR050879">
    <property type="entry name" value="Acyltransferase_3"/>
</dbReference>
<evidence type="ECO:0000256" key="1">
    <source>
        <dbReference type="SAM" id="Phobius"/>
    </source>
</evidence>
<dbReference type="RefSeq" id="WP_183118156.1">
    <property type="nucleotide sequence ID" value="NZ_JABEQF010000002.1"/>
</dbReference>
<dbReference type="GO" id="GO:0016747">
    <property type="term" value="F:acyltransferase activity, transferring groups other than amino-acyl groups"/>
    <property type="evidence" value="ECO:0007669"/>
    <property type="project" value="InterPro"/>
</dbReference>
<keyword evidence="3" id="KW-0012">Acyltransferase</keyword>
<feature type="transmembrane region" description="Helical" evidence="1">
    <location>
        <begin position="276"/>
        <end position="296"/>
    </location>
</feature>
<keyword evidence="1" id="KW-1133">Transmembrane helix</keyword>
<protein>
    <submittedName>
        <fullName evidence="3">Acyltransferase</fullName>
    </submittedName>
</protein>
<feature type="domain" description="Acyltransferase 3" evidence="2">
    <location>
        <begin position="16"/>
        <end position="360"/>
    </location>
</feature>
<evidence type="ECO:0000259" key="2">
    <source>
        <dbReference type="Pfam" id="PF01757"/>
    </source>
</evidence>
<feature type="transmembrane region" description="Helical" evidence="1">
    <location>
        <begin position="191"/>
        <end position="208"/>
    </location>
</feature>
<dbReference type="AlphaFoldDB" id="A0A7W4JQC9"/>
<dbReference type="PANTHER" id="PTHR23028">
    <property type="entry name" value="ACETYLTRANSFERASE"/>
    <property type="match status" value="1"/>
</dbReference>
<organism evidence="3 4">
    <name type="scientific">Gluconacetobacter azotocaptans</name>
    <dbReference type="NCBI Taxonomy" id="142834"/>
    <lineage>
        <taxon>Bacteria</taxon>
        <taxon>Pseudomonadati</taxon>
        <taxon>Pseudomonadota</taxon>
        <taxon>Alphaproteobacteria</taxon>
        <taxon>Acetobacterales</taxon>
        <taxon>Acetobacteraceae</taxon>
        <taxon>Gluconacetobacter</taxon>
    </lineage>
</organism>